<keyword evidence="1" id="KW-0472">Membrane</keyword>
<dbReference type="Proteomes" id="UP001165041">
    <property type="component" value="Unassembled WGS sequence"/>
</dbReference>
<gene>
    <name evidence="2" type="ORF">Kpho02_64350</name>
</gene>
<dbReference type="AlphaFoldDB" id="A0A9W6QC82"/>
<evidence type="ECO:0000313" key="2">
    <source>
        <dbReference type="EMBL" id="GLW74137.1"/>
    </source>
</evidence>
<sequence length="247" mass="27173">MPDTVPAAPPPPLPPALAELAEQHGLGALTATFRPQKFGVLIKTSFYVTLAVLLFLFVVPAVVFYYVSLRRTPDFNPRQAAKRLHLFEHGLVVDDERGPGRTVVRWDEARLYEEQTRNVINGVPGPVMYTCVLRTPGASAVVTQFYQHPRVWSQAMQQAVLRAQGDRAQRAFLAGEVLDFGEFDLSSAGIAHRKQLLPWDRLAGVELRGGAVLLLQDGEPAPWARAAAGSVPNLHLFLALVEAHRAD</sequence>
<proteinExistence type="predicted"/>
<evidence type="ECO:0000313" key="3">
    <source>
        <dbReference type="Proteomes" id="UP001165041"/>
    </source>
</evidence>
<organism evidence="2 3">
    <name type="scientific">Kitasatospora phosalacinea</name>
    <dbReference type="NCBI Taxonomy" id="2065"/>
    <lineage>
        <taxon>Bacteria</taxon>
        <taxon>Bacillati</taxon>
        <taxon>Actinomycetota</taxon>
        <taxon>Actinomycetes</taxon>
        <taxon>Kitasatosporales</taxon>
        <taxon>Streptomycetaceae</taxon>
        <taxon>Kitasatospora</taxon>
    </lineage>
</organism>
<dbReference type="EMBL" id="BSSA01000031">
    <property type="protein sequence ID" value="GLW74137.1"/>
    <property type="molecule type" value="Genomic_DNA"/>
</dbReference>
<comment type="caution">
    <text evidence="2">The sequence shown here is derived from an EMBL/GenBank/DDBJ whole genome shotgun (WGS) entry which is preliminary data.</text>
</comment>
<protein>
    <submittedName>
        <fullName evidence="2">Uncharacterized protein</fullName>
    </submittedName>
</protein>
<dbReference type="Pfam" id="PF20226">
    <property type="entry name" value="DUF6585"/>
    <property type="match status" value="1"/>
</dbReference>
<feature type="transmembrane region" description="Helical" evidence="1">
    <location>
        <begin position="46"/>
        <end position="68"/>
    </location>
</feature>
<keyword evidence="1" id="KW-1133">Transmembrane helix</keyword>
<keyword evidence="1" id="KW-0812">Transmembrane</keyword>
<name>A0A9W6QC82_9ACTN</name>
<reference evidence="2" key="1">
    <citation type="submission" date="2023-02" db="EMBL/GenBank/DDBJ databases">
        <title>Kitasatospora phosalacinea NBRC 14627.</title>
        <authorList>
            <person name="Ichikawa N."/>
            <person name="Sato H."/>
            <person name="Tonouchi N."/>
        </authorList>
    </citation>
    <scope>NUCLEOTIDE SEQUENCE</scope>
    <source>
        <strain evidence="2">NBRC 14627</strain>
    </source>
</reference>
<accession>A0A9W6QC82</accession>
<evidence type="ECO:0000256" key="1">
    <source>
        <dbReference type="SAM" id="Phobius"/>
    </source>
</evidence>
<dbReference type="InterPro" id="IPR046492">
    <property type="entry name" value="DUF6585"/>
</dbReference>
<dbReference type="RefSeq" id="WP_285739747.1">
    <property type="nucleotide sequence ID" value="NZ_BSSA01000031.1"/>
</dbReference>